<keyword evidence="3" id="KW-0862">Zinc</keyword>
<evidence type="ECO:0000256" key="1">
    <source>
        <dbReference type="ARBA" id="ARBA00022723"/>
    </source>
</evidence>
<evidence type="ECO:0000256" key="5">
    <source>
        <dbReference type="PROSITE-ProRule" id="PRU00309"/>
    </source>
</evidence>
<evidence type="ECO:0000256" key="2">
    <source>
        <dbReference type="ARBA" id="ARBA00022771"/>
    </source>
</evidence>
<proteinExistence type="predicted"/>
<dbReference type="Pfam" id="PF05485">
    <property type="entry name" value="THAP"/>
    <property type="match status" value="1"/>
</dbReference>
<reference evidence="8 9" key="1">
    <citation type="submission" date="2022-12" db="EMBL/GenBank/DDBJ databases">
        <title>Chromosome-level genome of Tegillarca granosa.</title>
        <authorList>
            <person name="Kim J."/>
        </authorList>
    </citation>
    <scope>NUCLEOTIDE SEQUENCE [LARGE SCALE GENOMIC DNA]</scope>
    <source>
        <strain evidence="8">Teg-2019</strain>
        <tissue evidence="8">Adductor muscle</tissue>
    </source>
</reference>
<dbReference type="PANTHER" id="PTHR46600:SF11">
    <property type="entry name" value="THAP DOMAIN-CONTAINING PROTEIN 10"/>
    <property type="match status" value="1"/>
</dbReference>
<dbReference type="PANTHER" id="PTHR46600">
    <property type="entry name" value="THAP DOMAIN-CONTAINING"/>
    <property type="match status" value="1"/>
</dbReference>
<sequence length="191" mass="22112">MSGARGIVCVAYGCSNTTLDNVSMHKFPMKNPELLRQWVDFVRSKRKDWIQPSAYSTLCSDHFTEDCFPLKVRILESMGQSPPRKKLEPGAVPTIHTKIKQRKQKKTSTVTHEYDETPTDPQKTRMTGDKREKWQELLVCGNTLSHLHCMKYTMSLAIRWNDTLSRYAIQDTFAGFKFLFVPYKFITTPLN</sequence>
<keyword evidence="4 5" id="KW-0238">DNA-binding</keyword>
<feature type="domain" description="THAP-type" evidence="7">
    <location>
        <begin position="1"/>
        <end position="96"/>
    </location>
</feature>
<name>A0ABQ9FL44_TEGGR</name>
<evidence type="ECO:0000259" key="7">
    <source>
        <dbReference type="PROSITE" id="PS50950"/>
    </source>
</evidence>
<evidence type="ECO:0000256" key="3">
    <source>
        <dbReference type="ARBA" id="ARBA00022833"/>
    </source>
</evidence>
<feature type="region of interest" description="Disordered" evidence="6">
    <location>
        <begin position="103"/>
        <end position="128"/>
    </location>
</feature>
<comment type="caution">
    <text evidence="8">The sequence shown here is derived from an EMBL/GenBank/DDBJ whole genome shotgun (WGS) entry which is preliminary data.</text>
</comment>
<dbReference type="InterPro" id="IPR006612">
    <property type="entry name" value="THAP_Znf"/>
</dbReference>
<dbReference type="SUPFAM" id="SSF57716">
    <property type="entry name" value="Glucocorticoid receptor-like (DNA-binding domain)"/>
    <property type="match status" value="1"/>
</dbReference>
<dbReference type="SMART" id="SM00692">
    <property type="entry name" value="DM3"/>
    <property type="match status" value="1"/>
</dbReference>
<accession>A0ABQ9FL44</accession>
<evidence type="ECO:0000313" key="8">
    <source>
        <dbReference type="EMBL" id="KAJ8316662.1"/>
    </source>
</evidence>
<dbReference type="Proteomes" id="UP001217089">
    <property type="component" value="Unassembled WGS sequence"/>
</dbReference>
<evidence type="ECO:0000313" key="9">
    <source>
        <dbReference type="Proteomes" id="UP001217089"/>
    </source>
</evidence>
<keyword evidence="1" id="KW-0479">Metal-binding</keyword>
<keyword evidence="9" id="KW-1185">Reference proteome</keyword>
<gene>
    <name evidence="8" type="ORF">KUTeg_005781</name>
</gene>
<dbReference type="EMBL" id="JARBDR010000285">
    <property type="protein sequence ID" value="KAJ8316662.1"/>
    <property type="molecule type" value="Genomic_DNA"/>
</dbReference>
<evidence type="ECO:0000256" key="6">
    <source>
        <dbReference type="SAM" id="MobiDB-lite"/>
    </source>
</evidence>
<evidence type="ECO:0000256" key="4">
    <source>
        <dbReference type="ARBA" id="ARBA00023125"/>
    </source>
</evidence>
<organism evidence="8 9">
    <name type="scientific">Tegillarca granosa</name>
    <name type="common">Malaysian cockle</name>
    <name type="synonym">Anadara granosa</name>
    <dbReference type="NCBI Taxonomy" id="220873"/>
    <lineage>
        <taxon>Eukaryota</taxon>
        <taxon>Metazoa</taxon>
        <taxon>Spiralia</taxon>
        <taxon>Lophotrochozoa</taxon>
        <taxon>Mollusca</taxon>
        <taxon>Bivalvia</taxon>
        <taxon>Autobranchia</taxon>
        <taxon>Pteriomorphia</taxon>
        <taxon>Arcoida</taxon>
        <taxon>Arcoidea</taxon>
        <taxon>Arcidae</taxon>
        <taxon>Tegillarca</taxon>
    </lineage>
</organism>
<dbReference type="PROSITE" id="PS50950">
    <property type="entry name" value="ZF_THAP"/>
    <property type="match status" value="1"/>
</dbReference>
<keyword evidence="2 5" id="KW-0863">Zinc-finger</keyword>
<dbReference type="InterPro" id="IPR026516">
    <property type="entry name" value="THAP1/10"/>
</dbReference>
<dbReference type="SMART" id="SM00980">
    <property type="entry name" value="THAP"/>
    <property type="match status" value="1"/>
</dbReference>
<protein>
    <recommendedName>
        <fullName evidence="7">THAP-type domain-containing protein</fullName>
    </recommendedName>
</protein>